<feature type="non-terminal residue" evidence="1">
    <location>
        <position position="114"/>
    </location>
</feature>
<gene>
    <name evidence="1" type="ORF">GPUH_LOCUS10081</name>
</gene>
<organism evidence="1 2">
    <name type="scientific">Gongylonema pulchrum</name>
    <dbReference type="NCBI Taxonomy" id="637853"/>
    <lineage>
        <taxon>Eukaryota</taxon>
        <taxon>Metazoa</taxon>
        <taxon>Ecdysozoa</taxon>
        <taxon>Nematoda</taxon>
        <taxon>Chromadorea</taxon>
        <taxon>Rhabditida</taxon>
        <taxon>Spirurina</taxon>
        <taxon>Spiruromorpha</taxon>
        <taxon>Spiruroidea</taxon>
        <taxon>Gongylonematidae</taxon>
        <taxon>Gongylonema</taxon>
    </lineage>
</organism>
<evidence type="ECO:0000313" key="1">
    <source>
        <dbReference type="EMBL" id="VDK81643.1"/>
    </source>
</evidence>
<name>A0A3P6TF45_9BILA</name>
<dbReference type="EMBL" id="UYRT01036269">
    <property type="protein sequence ID" value="VDK81643.1"/>
    <property type="molecule type" value="Genomic_DNA"/>
</dbReference>
<accession>A0A3P6TF45</accession>
<dbReference type="Gene3D" id="1.10.510.10">
    <property type="entry name" value="Transferase(Phosphotransferase) domain 1"/>
    <property type="match status" value="1"/>
</dbReference>
<dbReference type="Proteomes" id="UP000271098">
    <property type="component" value="Unassembled WGS sequence"/>
</dbReference>
<reference evidence="1 2" key="1">
    <citation type="submission" date="2018-11" db="EMBL/GenBank/DDBJ databases">
        <authorList>
            <consortium name="Pathogen Informatics"/>
        </authorList>
    </citation>
    <scope>NUCLEOTIDE SEQUENCE [LARGE SCALE GENOMIC DNA]</scope>
</reference>
<keyword evidence="2" id="KW-1185">Reference proteome</keyword>
<dbReference type="SUPFAM" id="SSF56112">
    <property type="entry name" value="Protein kinase-like (PK-like)"/>
    <property type="match status" value="1"/>
</dbReference>
<dbReference type="OrthoDB" id="5979581at2759"/>
<dbReference type="PANTHER" id="PTHR11909">
    <property type="entry name" value="CASEIN KINASE-RELATED"/>
    <property type="match status" value="1"/>
</dbReference>
<dbReference type="InterPro" id="IPR050235">
    <property type="entry name" value="CK1_Ser-Thr_kinase"/>
</dbReference>
<proteinExistence type="predicted"/>
<dbReference type="InterPro" id="IPR011009">
    <property type="entry name" value="Kinase-like_dom_sf"/>
</dbReference>
<dbReference type="AlphaFoldDB" id="A0A3P6TF45"/>
<evidence type="ECO:0000313" key="2">
    <source>
        <dbReference type="Proteomes" id="UP000271098"/>
    </source>
</evidence>
<sequence length="114" mass="13672">MRRYCSPTVHARKEQGRCDDIWSLIYVLVELHVGLPWHGINEKEVGLMKCKIADETLMENCPREWIFIMKHVRTLTYESRPDYKKIYDLLMDCMNRLKVSFSDPYDWEDADLID</sequence>
<protein>
    <recommendedName>
        <fullName evidence="3">Protein kinase domain-containing protein</fullName>
    </recommendedName>
</protein>
<evidence type="ECO:0008006" key="3">
    <source>
        <dbReference type="Google" id="ProtNLM"/>
    </source>
</evidence>